<comment type="function">
    <text evidence="2">Involved in the storage or transport of lipids necessary for membrane maintenance under stressful conditions. Displays a binding preference for lysophospholipids.</text>
</comment>
<evidence type="ECO:0000256" key="1">
    <source>
        <dbReference type="ARBA" id="ARBA00006889"/>
    </source>
</evidence>
<organism evidence="5 6">
    <name type="scientific">Natronocella acetinitrilica</name>
    <dbReference type="NCBI Taxonomy" id="414046"/>
    <lineage>
        <taxon>Bacteria</taxon>
        <taxon>Pseudomonadati</taxon>
        <taxon>Pseudomonadota</taxon>
        <taxon>Gammaproteobacteria</taxon>
        <taxon>Chromatiales</taxon>
        <taxon>Ectothiorhodospiraceae</taxon>
        <taxon>Natronocella</taxon>
    </lineage>
</organism>
<keyword evidence="6" id="KW-1185">Reference proteome</keyword>
<accession>A0AAE3KAL2</accession>
<protein>
    <recommendedName>
        <fullName evidence="2">Outer membrane lipoprotein Blc</fullName>
    </recommendedName>
</protein>
<dbReference type="InterPro" id="IPR022271">
    <property type="entry name" value="Lipocalin_ApoD"/>
</dbReference>
<dbReference type="PANTHER" id="PTHR10612:SF34">
    <property type="entry name" value="APOLIPOPROTEIN D"/>
    <property type="match status" value="1"/>
</dbReference>
<evidence type="ECO:0000313" key="5">
    <source>
        <dbReference type="EMBL" id="MCP1673551.1"/>
    </source>
</evidence>
<comment type="similarity">
    <text evidence="1 2">Belongs to the calycin superfamily. Lipocalin family.</text>
</comment>
<evidence type="ECO:0000313" key="6">
    <source>
        <dbReference type="Proteomes" id="UP001205843"/>
    </source>
</evidence>
<dbReference type="PROSITE" id="PS00213">
    <property type="entry name" value="LIPOCALIN"/>
    <property type="match status" value="1"/>
</dbReference>
<evidence type="ECO:0000256" key="2">
    <source>
        <dbReference type="PIRNR" id="PIRNR036893"/>
    </source>
</evidence>
<sequence length="175" mass="19483">MALALAAVLLVACTGVPRGVEPVTGFDVTRYDGTWYSIMRLDHRFERGLTNVSATYRLRDDGTVDVHNRGFDPDTCRWNAIDGRARFQGSTDTASLSVTFFWPIHGGYHVFALDKDDYQWAAVSGPTRGYLWILARETTLPEDTLDEIIAKAASLDYPVDELIRVEHGGLEACDP</sequence>
<name>A0AAE3KAL2_9GAMM</name>
<gene>
    <name evidence="5" type="ORF">J2T57_000643</name>
</gene>
<keyword evidence="2 3" id="KW-0449">Lipoprotein</keyword>
<keyword evidence="2" id="KW-0446">Lipid-binding</keyword>
<dbReference type="Proteomes" id="UP001205843">
    <property type="component" value="Unassembled WGS sequence"/>
</dbReference>
<dbReference type="PIRSF" id="PIRSF036893">
    <property type="entry name" value="Lipocalin_ApoD"/>
    <property type="match status" value="1"/>
</dbReference>
<dbReference type="PRINTS" id="PR01171">
    <property type="entry name" value="BCTLIPOCALIN"/>
</dbReference>
<dbReference type="InterPro" id="IPR000566">
    <property type="entry name" value="Lipocln_cytosolic_FA-bd_dom"/>
</dbReference>
<dbReference type="PANTHER" id="PTHR10612">
    <property type="entry name" value="APOLIPOPROTEIN D"/>
    <property type="match status" value="1"/>
</dbReference>
<feature type="lipid moiety-binding region" description="S-diacylglycerol cysteine" evidence="3">
    <location>
        <position position="13"/>
    </location>
</feature>
<dbReference type="GO" id="GO:0008289">
    <property type="term" value="F:lipid binding"/>
    <property type="evidence" value="ECO:0007669"/>
    <property type="project" value="UniProtKB-UniRule"/>
</dbReference>
<dbReference type="Pfam" id="PF08212">
    <property type="entry name" value="Lipocalin_2"/>
    <property type="match status" value="1"/>
</dbReference>
<feature type="domain" description="Lipocalin/cytosolic fatty-acid binding" evidence="4">
    <location>
        <begin position="26"/>
        <end position="166"/>
    </location>
</feature>
<dbReference type="AlphaFoldDB" id="A0AAE3KAL2"/>
<keyword evidence="2" id="KW-0472">Membrane</keyword>
<proteinExistence type="inferred from homology"/>
<dbReference type="InterPro" id="IPR012674">
    <property type="entry name" value="Calycin"/>
</dbReference>
<keyword evidence="3" id="KW-0564">Palmitate</keyword>
<dbReference type="InterPro" id="IPR022272">
    <property type="entry name" value="Lipocalin_CS"/>
</dbReference>
<dbReference type="Gene3D" id="2.40.128.20">
    <property type="match status" value="1"/>
</dbReference>
<dbReference type="InterPro" id="IPR047202">
    <property type="entry name" value="Lipocalin_Blc-like_dom"/>
</dbReference>
<dbReference type="GO" id="GO:0009279">
    <property type="term" value="C:cell outer membrane"/>
    <property type="evidence" value="ECO:0007669"/>
    <property type="project" value="UniProtKB-SubCell"/>
</dbReference>
<dbReference type="CDD" id="cd19438">
    <property type="entry name" value="lipocalin_Blc-like"/>
    <property type="match status" value="1"/>
</dbReference>
<dbReference type="InterPro" id="IPR002446">
    <property type="entry name" value="Lipocalin_bac"/>
</dbReference>
<comment type="subcellular location">
    <subcellularLocation>
        <location evidence="2">Cell outer membrane</location>
    </subcellularLocation>
</comment>
<dbReference type="GO" id="GO:0006950">
    <property type="term" value="P:response to stress"/>
    <property type="evidence" value="ECO:0007669"/>
    <property type="project" value="UniProtKB-ARBA"/>
</dbReference>
<comment type="subunit">
    <text evidence="2">Homodimer.</text>
</comment>
<dbReference type="SUPFAM" id="SSF50814">
    <property type="entry name" value="Lipocalins"/>
    <property type="match status" value="1"/>
</dbReference>
<reference evidence="5" key="1">
    <citation type="submission" date="2022-03" db="EMBL/GenBank/DDBJ databases">
        <title>Genomic Encyclopedia of Type Strains, Phase III (KMG-III): the genomes of soil and plant-associated and newly described type strains.</title>
        <authorList>
            <person name="Whitman W."/>
        </authorList>
    </citation>
    <scope>NUCLEOTIDE SEQUENCE</scope>
    <source>
        <strain evidence="5">ANL 6-2</strain>
    </source>
</reference>
<feature type="lipid moiety-binding region" description="N-palmitoyl cysteine" evidence="3">
    <location>
        <position position="13"/>
    </location>
</feature>
<keyword evidence="2" id="KW-0998">Cell outer membrane</keyword>
<evidence type="ECO:0000256" key="3">
    <source>
        <dbReference type="PIRSR" id="PIRSR036893-52"/>
    </source>
</evidence>
<comment type="caution">
    <text evidence="5">The sequence shown here is derived from an EMBL/GenBank/DDBJ whole genome shotgun (WGS) entry which is preliminary data.</text>
</comment>
<evidence type="ECO:0000259" key="4">
    <source>
        <dbReference type="Pfam" id="PF08212"/>
    </source>
</evidence>
<dbReference type="EMBL" id="JALJXV010000001">
    <property type="protein sequence ID" value="MCP1673551.1"/>
    <property type="molecule type" value="Genomic_DNA"/>
</dbReference>